<dbReference type="SUPFAM" id="SSF51445">
    <property type="entry name" value="(Trans)glycosidases"/>
    <property type="match status" value="1"/>
</dbReference>
<dbReference type="KEGG" id="prz:GZH47_30455"/>
<evidence type="ECO:0000313" key="1">
    <source>
        <dbReference type="EMBL" id="QHW34693.1"/>
    </source>
</evidence>
<dbReference type="Proteomes" id="UP000479114">
    <property type="component" value="Chromosome"/>
</dbReference>
<reference evidence="1 2" key="1">
    <citation type="submission" date="2020-02" db="EMBL/GenBank/DDBJ databases">
        <title>Paenibacillus sp. nov., isolated from rhizosphere soil of tomato.</title>
        <authorList>
            <person name="Weon H.-Y."/>
            <person name="Lee S.A."/>
        </authorList>
    </citation>
    <scope>NUCLEOTIDE SEQUENCE [LARGE SCALE GENOMIC DNA]</scope>
    <source>
        <strain evidence="1 2">14171R-81</strain>
    </source>
</reference>
<organism evidence="1 2">
    <name type="scientific">Paenibacillus rhizovicinus</name>
    <dbReference type="NCBI Taxonomy" id="2704463"/>
    <lineage>
        <taxon>Bacteria</taxon>
        <taxon>Bacillati</taxon>
        <taxon>Bacillota</taxon>
        <taxon>Bacilli</taxon>
        <taxon>Bacillales</taxon>
        <taxon>Paenibacillaceae</taxon>
        <taxon>Paenibacillus</taxon>
    </lineage>
</organism>
<protein>
    <submittedName>
        <fullName evidence="1">Abortive infection protein</fullName>
    </submittedName>
</protein>
<dbReference type="RefSeq" id="WP_162644845.1">
    <property type="nucleotide sequence ID" value="NZ_CP048286.1"/>
</dbReference>
<accession>A0A6C0PAL8</accession>
<evidence type="ECO:0000313" key="2">
    <source>
        <dbReference type="Proteomes" id="UP000479114"/>
    </source>
</evidence>
<dbReference type="InterPro" id="IPR017853">
    <property type="entry name" value="GH"/>
</dbReference>
<dbReference type="EMBL" id="CP048286">
    <property type="protein sequence ID" value="QHW34693.1"/>
    <property type="molecule type" value="Genomic_DNA"/>
</dbReference>
<sequence length="359" mass="40885">MTVAATGTHSFSRKGINYDVGTHTRSQAYSSREHFDPAIVRRELEIIRHDLHCNAVRISGQDIERLTVAARFAIEQGLEVWFSPSYVNADEAETLAYFEACASAAEELRKLSPNVIFIVGCELTFFMKGLVTGETAFDRMQTLINPWKLIKNTLRKGSFHKRLNAFLTKAVAVVRSRFHGKLTYASGVWEQVNWAPFDFVGIDCYRDRMNQGSYREKLRAYFKHGKPVVVLEFGCCTYAGASEKGGYGWAIVDRDQSPPRMKGEYVRDENEQTRYMEELLTIFKEEQVEGAFWYTFVMPFYPGSENPQFDLDMASYSVVKSLDDGVVATSIASKTIAYSGMPWEPKASFRRLAELYADR</sequence>
<keyword evidence="2" id="KW-1185">Reference proteome</keyword>
<gene>
    <name evidence="1" type="ORF">GZH47_30455</name>
</gene>
<dbReference type="AlphaFoldDB" id="A0A6C0PAL8"/>
<name>A0A6C0PAL8_9BACL</name>
<dbReference type="Gene3D" id="3.20.20.80">
    <property type="entry name" value="Glycosidases"/>
    <property type="match status" value="1"/>
</dbReference>
<proteinExistence type="predicted"/>